<sequence length="104" mass="11197">MIVIALAVGGDSLFSALRVPPPSFYPPLKENRWAAGAGAWMMGNILSANLLNTGAFEIKYGERMVFSKLEQGRMPSVGEVLAGLEKEMELHLGDESIRDFAVGG</sequence>
<organism evidence="3">
    <name type="scientific">Lotharella globosa</name>
    <dbReference type="NCBI Taxonomy" id="91324"/>
    <lineage>
        <taxon>Eukaryota</taxon>
        <taxon>Sar</taxon>
        <taxon>Rhizaria</taxon>
        <taxon>Cercozoa</taxon>
        <taxon>Chlorarachniophyceae</taxon>
        <taxon>Lotharella</taxon>
    </lineage>
</organism>
<evidence type="ECO:0000256" key="2">
    <source>
        <dbReference type="ARBA" id="ARBA00023284"/>
    </source>
</evidence>
<evidence type="ECO:0008006" key="4">
    <source>
        <dbReference type="Google" id="ProtNLM"/>
    </source>
</evidence>
<dbReference type="GO" id="GO:0004791">
    <property type="term" value="F:thioredoxin-disulfide reductase (NADPH) activity"/>
    <property type="evidence" value="ECO:0007669"/>
    <property type="project" value="TreeGrafter"/>
</dbReference>
<dbReference type="AlphaFoldDB" id="A0A7S3ZBC6"/>
<dbReference type="EMBL" id="HBIV01042421">
    <property type="protein sequence ID" value="CAE0678027.1"/>
    <property type="molecule type" value="Transcribed_RNA"/>
</dbReference>
<name>A0A7S3ZBC6_9EUKA</name>
<keyword evidence="2" id="KW-0676">Redox-active center</keyword>
<accession>A0A7S3ZBC6</accession>
<gene>
    <name evidence="3" type="ORF">LGLO00237_LOCUS29808</name>
</gene>
<dbReference type="PANTHER" id="PTHR13544:SF0">
    <property type="entry name" value="THIOREDOXIN REDUCTASE-LIKE SELENOPROTEIN T"/>
    <property type="match status" value="1"/>
</dbReference>
<dbReference type="GO" id="GO:0005789">
    <property type="term" value="C:endoplasmic reticulum membrane"/>
    <property type="evidence" value="ECO:0007669"/>
    <property type="project" value="TreeGrafter"/>
</dbReference>
<dbReference type="InterPro" id="IPR019389">
    <property type="entry name" value="Selenoprotein_T"/>
</dbReference>
<reference evidence="3" key="1">
    <citation type="submission" date="2021-01" db="EMBL/GenBank/DDBJ databases">
        <authorList>
            <person name="Corre E."/>
            <person name="Pelletier E."/>
            <person name="Niang G."/>
            <person name="Scheremetjew M."/>
            <person name="Finn R."/>
            <person name="Kale V."/>
            <person name="Holt S."/>
            <person name="Cochrane G."/>
            <person name="Meng A."/>
            <person name="Brown T."/>
            <person name="Cohen L."/>
        </authorList>
    </citation>
    <scope>NUCLEOTIDE SEQUENCE</scope>
    <source>
        <strain evidence="3">CCCM811</strain>
    </source>
</reference>
<keyword evidence="1" id="KW-0732">Signal</keyword>
<dbReference type="GO" id="GO:0045454">
    <property type="term" value="P:cell redox homeostasis"/>
    <property type="evidence" value="ECO:0007669"/>
    <property type="project" value="TreeGrafter"/>
</dbReference>
<dbReference type="InterPro" id="IPR011893">
    <property type="entry name" value="Selenoprotein_Rdx-typ"/>
</dbReference>
<protein>
    <recommendedName>
        <fullName evidence="4">Selenoprotein T</fullName>
    </recommendedName>
</protein>
<proteinExistence type="predicted"/>
<dbReference type="PANTHER" id="PTHR13544">
    <property type="entry name" value="SELENOPROTEIN T"/>
    <property type="match status" value="1"/>
</dbReference>
<evidence type="ECO:0000256" key="1">
    <source>
        <dbReference type="ARBA" id="ARBA00022729"/>
    </source>
</evidence>
<evidence type="ECO:0000313" key="3">
    <source>
        <dbReference type="EMBL" id="CAE0678027.1"/>
    </source>
</evidence>
<dbReference type="Pfam" id="PF10262">
    <property type="entry name" value="Rdx"/>
    <property type="match status" value="1"/>
</dbReference>
<dbReference type="Gene3D" id="3.40.30.10">
    <property type="entry name" value="Glutaredoxin"/>
    <property type="match status" value="1"/>
</dbReference>